<evidence type="ECO:0000259" key="2">
    <source>
        <dbReference type="Pfam" id="PF00534"/>
    </source>
</evidence>
<dbReference type="InterPro" id="IPR028098">
    <property type="entry name" value="Glyco_trans_4-like_N"/>
</dbReference>
<gene>
    <name evidence="4" type="ORF">SAMN06265371_1119</name>
</gene>
<evidence type="ECO:0000313" key="4">
    <source>
        <dbReference type="EMBL" id="SNR74614.1"/>
    </source>
</evidence>
<proteinExistence type="predicted"/>
<evidence type="ECO:0000256" key="1">
    <source>
        <dbReference type="ARBA" id="ARBA00022679"/>
    </source>
</evidence>
<evidence type="ECO:0000313" key="5">
    <source>
        <dbReference type="Proteomes" id="UP000198384"/>
    </source>
</evidence>
<dbReference type="AlphaFoldDB" id="A0A238YVE6"/>
<dbReference type="EMBL" id="FZNT01000011">
    <property type="protein sequence ID" value="SNR74614.1"/>
    <property type="molecule type" value="Genomic_DNA"/>
</dbReference>
<dbReference type="OrthoDB" id="9811902at2"/>
<feature type="domain" description="Glycosyltransferase subfamily 4-like N-terminal" evidence="3">
    <location>
        <begin position="23"/>
        <end position="194"/>
    </location>
</feature>
<dbReference type="GO" id="GO:0009103">
    <property type="term" value="P:lipopolysaccharide biosynthetic process"/>
    <property type="evidence" value="ECO:0007669"/>
    <property type="project" value="TreeGrafter"/>
</dbReference>
<protein>
    <submittedName>
        <fullName evidence="4">Glycosyltransferase involved in cell wall bisynthesis</fullName>
    </submittedName>
</protein>
<keyword evidence="1 4" id="KW-0808">Transferase</keyword>
<dbReference type="CDD" id="cd03794">
    <property type="entry name" value="GT4_WbuB-like"/>
    <property type="match status" value="1"/>
</dbReference>
<dbReference type="InterPro" id="IPR001296">
    <property type="entry name" value="Glyco_trans_1"/>
</dbReference>
<dbReference type="Pfam" id="PF00534">
    <property type="entry name" value="Glycos_transf_1"/>
    <property type="match status" value="1"/>
</dbReference>
<dbReference type="RefSeq" id="WP_089382725.1">
    <property type="nucleotide sequence ID" value="NZ_FZNT01000011.1"/>
</dbReference>
<dbReference type="Gene3D" id="3.40.50.2000">
    <property type="entry name" value="Glycogen Phosphorylase B"/>
    <property type="match status" value="2"/>
</dbReference>
<organism evidence="4 5">
    <name type="scientific">Lutibacter agarilyticus</name>
    <dbReference type="NCBI Taxonomy" id="1109740"/>
    <lineage>
        <taxon>Bacteria</taxon>
        <taxon>Pseudomonadati</taxon>
        <taxon>Bacteroidota</taxon>
        <taxon>Flavobacteriia</taxon>
        <taxon>Flavobacteriales</taxon>
        <taxon>Flavobacteriaceae</taxon>
        <taxon>Lutibacter</taxon>
    </lineage>
</organism>
<dbReference type="SUPFAM" id="SSF53756">
    <property type="entry name" value="UDP-Glycosyltransferase/glycogen phosphorylase"/>
    <property type="match status" value="1"/>
</dbReference>
<accession>A0A238YVE6</accession>
<sequence length="396" mass="44384">MNILLISAVFPPEPIVSASLSKDIAHKLSKNNNVTVLCPKPTRPHGFNFENEPEVEEYNVIKLSSYTCSPSKIIGRFMESYSFGKHCYKYIVSNHKNIDVIYANTWPLLAQYFSVKAAKKYKLPIIIHVQDVYPESLSNKVPLFKSMFNFMLLPIDKYVLKNATKIIAISNKMKNYLIKTRKVESEKVNVVQNWQDESVFLDYEVSNLSRSTIEKPFTFMYLGNIGPVAGIDLLIEAFVKADLKNCRLVIAGSGSQKELLQEKANALKPARIEFWEVPNGKVPEIQAQADVMLLPIKKGAAASSIPSKLPAYMFSKKPIIACVDDDSDTARIINAANCGWLLAPENISILADKFKLVFAISESKLLDKGNNGYDYAMENLSKKKNLNKLASSITII</sequence>
<dbReference type="Pfam" id="PF13439">
    <property type="entry name" value="Glyco_transf_4"/>
    <property type="match status" value="1"/>
</dbReference>
<dbReference type="PANTHER" id="PTHR46401:SF2">
    <property type="entry name" value="GLYCOSYLTRANSFERASE WBBK-RELATED"/>
    <property type="match status" value="1"/>
</dbReference>
<dbReference type="GO" id="GO:0016757">
    <property type="term" value="F:glycosyltransferase activity"/>
    <property type="evidence" value="ECO:0007669"/>
    <property type="project" value="InterPro"/>
</dbReference>
<feature type="domain" description="Glycosyl transferase family 1" evidence="2">
    <location>
        <begin position="214"/>
        <end position="361"/>
    </location>
</feature>
<name>A0A238YVE6_9FLAO</name>
<evidence type="ECO:0000259" key="3">
    <source>
        <dbReference type="Pfam" id="PF13439"/>
    </source>
</evidence>
<dbReference type="PANTHER" id="PTHR46401">
    <property type="entry name" value="GLYCOSYLTRANSFERASE WBBK-RELATED"/>
    <property type="match status" value="1"/>
</dbReference>
<dbReference type="Proteomes" id="UP000198384">
    <property type="component" value="Unassembled WGS sequence"/>
</dbReference>
<reference evidence="4 5" key="1">
    <citation type="submission" date="2017-06" db="EMBL/GenBank/DDBJ databases">
        <authorList>
            <person name="Kim H.J."/>
            <person name="Triplett B.A."/>
        </authorList>
    </citation>
    <scope>NUCLEOTIDE SEQUENCE [LARGE SCALE GENOMIC DNA]</scope>
    <source>
        <strain evidence="4 5">DSM 29150</strain>
    </source>
</reference>
<keyword evidence="5" id="KW-1185">Reference proteome</keyword>